<name>A0A178L9A6_9PSED</name>
<proteinExistence type="predicted"/>
<comment type="caution">
    <text evidence="7">The sequence shown here is derived from an EMBL/GenBank/DDBJ whole genome shotgun (WGS) entry which is preliminary data.</text>
</comment>
<dbReference type="GO" id="GO:0003700">
    <property type="term" value="F:DNA-binding transcription factor activity"/>
    <property type="evidence" value="ECO:0007669"/>
    <property type="project" value="TreeGrafter"/>
</dbReference>
<organism evidence="7 8">
    <name type="scientific">Pseudomonas oryzihabitans</name>
    <dbReference type="NCBI Taxonomy" id="47885"/>
    <lineage>
        <taxon>Bacteria</taxon>
        <taxon>Pseudomonadati</taxon>
        <taxon>Pseudomonadota</taxon>
        <taxon>Gammaproteobacteria</taxon>
        <taxon>Pseudomonadales</taxon>
        <taxon>Pseudomonadaceae</taxon>
        <taxon>Pseudomonas</taxon>
    </lineage>
</organism>
<dbReference type="Proteomes" id="UP000078356">
    <property type="component" value="Unassembled WGS sequence"/>
</dbReference>
<dbReference type="InterPro" id="IPR013572">
    <property type="entry name" value="Tscrpt_reg_MAATS_C"/>
</dbReference>
<dbReference type="SUPFAM" id="SSF46689">
    <property type="entry name" value="Homeodomain-like"/>
    <property type="match status" value="1"/>
</dbReference>
<evidence type="ECO:0000313" key="8">
    <source>
        <dbReference type="Proteomes" id="UP000078356"/>
    </source>
</evidence>
<dbReference type="GO" id="GO:0000976">
    <property type="term" value="F:transcription cis-regulatory region binding"/>
    <property type="evidence" value="ECO:0007669"/>
    <property type="project" value="TreeGrafter"/>
</dbReference>
<evidence type="ECO:0000256" key="4">
    <source>
        <dbReference type="ARBA" id="ARBA00023163"/>
    </source>
</evidence>
<dbReference type="PANTHER" id="PTHR30055:SF240">
    <property type="entry name" value="HTH-TYPE TRANSCRIPTIONAL REGULATOR ACRR"/>
    <property type="match status" value="1"/>
</dbReference>
<dbReference type="OrthoDB" id="5816932at2"/>
<dbReference type="RefSeq" id="WP_017641426.1">
    <property type="nucleotide sequence ID" value="NZ_CP102428.1"/>
</dbReference>
<keyword evidence="4" id="KW-0804">Transcription</keyword>
<evidence type="ECO:0000256" key="1">
    <source>
        <dbReference type="ARBA" id="ARBA00022491"/>
    </source>
</evidence>
<accession>A0A178L9A6</accession>
<sequence length="204" mass="23828">MRRTKEDAEQTRQTILDAAEALFLTNGVSRTSLEMIARECGLTRGAVYWHFRDKAQLVHEMLNRIRIPLDEVTQQLSMDGEGDCLMRLYELCVECMEKFVQPGRERRVMTILMHRCEFTQELQEVEQRENALTREFVALVERLFDGQRQRLQAAVTPRSASLQLHSLFCGTLAGILRDQDIFAPLMDVRLIFTLYFRSLVKDWP</sequence>
<dbReference type="InterPro" id="IPR023772">
    <property type="entry name" value="DNA-bd_HTH_TetR-type_CS"/>
</dbReference>
<dbReference type="PROSITE" id="PS01081">
    <property type="entry name" value="HTH_TETR_1"/>
    <property type="match status" value="1"/>
</dbReference>
<dbReference type="PRINTS" id="PR00455">
    <property type="entry name" value="HTHTETR"/>
</dbReference>
<dbReference type="Pfam" id="PF00440">
    <property type="entry name" value="TetR_N"/>
    <property type="match status" value="1"/>
</dbReference>
<evidence type="ECO:0000256" key="5">
    <source>
        <dbReference type="PROSITE-ProRule" id="PRU00335"/>
    </source>
</evidence>
<keyword evidence="1" id="KW-0678">Repressor</keyword>
<dbReference type="AlphaFoldDB" id="A0A178L9A6"/>
<dbReference type="InterPro" id="IPR001647">
    <property type="entry name" value="HTH_TetR"/>
</dbReference>
<evidence type="ECO:0000259" key="6">
    <source>
        <dbReference type="PROSITE" id="PS50977"/>
    </source>
</evidence>
<feature type="DNA-binding region" description="H-T-H motif" evidence="5">
    <location>
        <begin position="32"/>
        <end position="51"/>
    </location>
</feature>
<evidence type="ECO:0000256" key="3">
    <source>
        <dbReference type="ARBA" id="ARBA00023125"/>
    </source>
</evidence>
<feature type="domain" description="HTH tetR-type" evidence="6">
    <location>
        <begin position="9"/>
        <end position="69"/>
    </location>
</feature>
<evidence type="ECO:0000313" key="7">
    <source>
        <dbReference type="EMBL" id="OAN26109.1"/>
    </source>
</evidence>
<dbReference type="InterPro" id="IPR009057">
    <property type="entry name" value="Homeodomain-like_sf"/>
</dbReference>
<dbReference type="PROSITE" id="PS50977">
    <property type="entry name" value="HTH_TETR_2"/>
    <property type="match status" value="1"/>
</dbReference>
<evidence type="ECO:0000256" key="2">
    <source>
        <dbReference type="ARBA" id="ARBA00023015"/>
    </source>
</evidence>
<dbReference type="Pfam" id="PF08361">
    <property type="entry name" value="TetR_C_2"/>
    <property type="match status" value="1"/>
</dbReference>
<reference evidence="7 8" key="1">
    <citation type="submission" date="2016-04" db="EMBL/GenBank/DDBJ databases">
        <title>Draft Genome Sequences of Staphylococcus capitis Strain H36, S. capitis Strain H65, S. cohnii Strain H62, S. hominis Strain H69, Mycobacterium iranicum Strain H39, Plantibacter sp. Strain H53, Pseudomonas oryzihabitans Strain H72, and Microbacterium sp. Strain H83, isolated from residential settings.</title>
        <authorList>
            <person name="Lymperopoulou D."/>
            <person name="Adams R.I."/>
            <person name="Lindow S."/>
            <person name="Coil D.A."/>
            <person name="Jospin G."/>
            <person name="Eisen J.A."/>
        </authorList>
    </citation>
    <scope>NUCLEOTIDE SEQUENCE [LARGE SCALE GENOMIC DNA]</scope>
    <source>
        <strain evidence="7 8">H72</strain>
    </source>
</reference>
<gene>
    <name evidence="7" type="ORF">A4V15_06845</name>
</gene>
<dbReference type="PANTHER" id="PTHR30055">
    <property type="entry name" value="HTH-TYPE TRANSCRIPTIONAL REGULATOR RUTR"/>
    <property type="match status" value="1"/>
</dbReference>
<dbReference type="Gene3D" id="1.10.357.10">
    <property type="entry name" value="Tetracycline Repressor, domain 2"/>
    <property type="match status" value="1"/>
</dbReference>
<protein>
    <submittedName>
        <fullName evidence="7">TetR family transcriptional regulator</fullName>
    </submittedName>
</protein>
<dbReference type="EMBL" id="LWCR01000045">
    <property type="protein sequence ID" value="OAN26109.1"/>
    <property type="molecule type" value="Genomic_DNA"/>
</dbReference>
<keyword evidence="3 5" id="KW-0238">DNA-binding</keyword>
<keyword evidence="2" id="KW-0805">Transcription regulation</keyword>
<dbReference type="InterPro" id="IPR050109">
    <property type="entry name" value="HTH-type_TetR-like_transc_reg"/>
</dbReference>